<proteinExistence type="predicted"/>
<accession>A0A1Z3N706</accession>
<feature type="signal peptide" evidence="1">
    <location>
        <begin position="1"/>
        <end position="20"/>
    </location>
</feature>
<reference evidence="2 3" key="1">
    <citation type="submission" date="2017-04" db="EMBL/GenBank/DDBJ databases">
        <title>Whole genome sequence of Bdellovibrio bacteriovorus strain SSB218315.</title>
        <authorList>
            <person name="Oyedara O."/>
            <person name="Rodriguez-Perez M.A."/>
        </authorList>
    </citation>
    <scope>NUCLEOTIDE SEQUENCE [LARGE SCALE GENOMIC DNA]</scope>
    <source>
        <strain evidence="2 3">SSB218315</strain>
    </source>
</reference>
<evidence type="ECO:0000313" key="3">
    <source>
        <dbReference type="Proteomes" id="UP000197003"/>
    </source>
</evidence>
<dbReference type="Proteomes" id="UP000197003">
    <property type="component" value="Chromosome"/>
</dbReference>
<sequence length="222" mass="24126">MKMTKIAVLCLMFGSSLSQAAGLDVSQIQNCLHQEQSLYSSQHPLKAQYLLQEVEGSVRDLILTTASHKEHIAAVQEILKTSDSCAEARTRALSFAKAKDLAALPMLQALVDSKKSDMEELKLWDAEARKALKEASYTQAESTFQADRHPSLALFMASGETTSILEGSFEFAADSTMKTSLETLAGADGNADLLEARLSERIRAEADQKMEKALALSAGLLK</sequence>
<dbReference type="OrthoDB" id="9342733at2"/>
<keyword evidence="1" id="KW-0732">Signal</keyword>
<organism evidence="2 3">
    <name type="scientific">Bdellovibrio bacteriovorus</name>
    <dbReference type="NCBI Taxonomy" id="959"/>
    <lineage>
        <taxon>Bacteria</taxon>
        <taxon>Pseudomonadati</taxon>
        <taxon>Bdellovibrionota</taxon>
        <taxon>Bdellovibrionia</taxon>
        <taxon>Bdellovibrionales</taxon>
        <taxon>Pseudobdellovibrionaceae</taxon>
        <taxon>Bdellovibrio</taxon>
    </lineage>
</organism>
<dbReference type="EMBL" id="CP020946">
    <property type="protein sequence ID" value="ASD63254.1"/>
    <property type="molecule type" value="Genomic_DNA"/>
</dbReference>
<gene>
    <name evidence="2" type="ORF">B9G79_06565</name>
</gene>
<evidence type="ECO:0000313" key="2">
    <source>
        <dbReference type="EMBL" id="ASD63254.1"/>
    </source>
</evidence>
<protein>
    <submittedName>
        <fullName evidence="2">Uncharacterized protein</fullName>
    </submittedName>
</protein>
<evidence type="ECO:0000256" key="1">
    <source>
        <dbReference type="SAM" id="SignalP"/>
    </source>
</evidence>
<dbReference type="RefSeq" id="WP_088564809.1">
    <property type="nucleotide sequence ID" value="NZ_CP020946.1"/>
</dbReference>
<name>A0A1Z3N706_BDEBC</name>
<dbReference type="AlphaFoldDB" id="A0A1Z3N706"/>
<feature type="chain" id="PRO_5012486979" evidence="1">
    <location>
        <begin position="21"/>
        <end position="222"/>
    </location>
</feature>